<name>A0A6B0VQA9_9EURY</name>
<protein>
    <submittedName>
        <fullName evidence="1">Uncharacterized protein</fullName>
    </submittedName>
</protein>
<dbReference type="AlphaFoldDB" id="A0A6B0VQA9"/>
<reference evidence="1 2" key="1">
    <citation type="submission" date="2020-01" db="EMBL/GenBank/DDBJ databases">
        <title>Natronorubrum sp. JWXQ-INN 674 isolated from Inner Mongolia Autonomous Region of China.</title>
        <authorList>
            <person name="Xue Q."/>
        </authorList>
    </citation>
    <scope>NUCLEOTIDE SEQUENCE [LARGE SCALE GENOMIC DNA]</scope>
    <source>
        <strain evidence="1 2">JWXQ-INN-674</strain>
    </source>
</reference>
<dbReference type="EMBL" id="WUYX01000064">
    <property type="protein sequence ID" value="MXV63820.1"/>
    <property type="molecule type" value="Genomic_DNA"/>
</dbReference>
<comment type="caution">
    <text evidence="1">The sequence shown here is derived from an EMBL/GenBank/DDBJ whole genome shotgun (WGS) entry which is preliminary data.</text>
</comment>
<dbReference type="OrthoDB" id="275164at2157"/>
<dbReference type="RefSeq" id="WP_160066634.1">
    <property type="nucleotide sequence ID" value="NZ_WUYX01000064.1"/>
</dbReference>
<dbReference type="Proteomes" id="UP000434101">
    <property type="component" value="Unassembled WGS sequence"/>
</dbReference>
<keyword evidence="2" id="KW-1185">Reference proteome</keyword>
<evidence type="ECO:0000313" key="1">
    <source>
        <dbReference type="EMBL" id="MXV63820.1"/>
    </source>
</evidence>
<evidence type="ECO:0000313" key="2">
    <source>
        <dbReference type="Proteomes" id="UP000434101"/>
    </source>
</evidence>
<proteinExistence type="predicted"/>
<accession>A0A6B0VQA9</accession>
<sequence>MGHDQENAANHAKAEWFADLWEHAVAGCDEKRINVCGVHSFIVMATDEETTLTIEQLPIDYDPGELEQFEGSVMPPTNCSWSVYENMDKCYNNQLVVTHYGEHRREADTEDVPTPTGVSLPQLPRAGVRGELEFDESEDFADYLVNALLDDLADQLEFDSTH</sequence>
<gene>
    <name evidence="1" type="ORF">GS429_17480</name>
</gene>
<organism evidence="1 2">
    <name type="scientific">Natronorubrum halalkaliphilum</name>
    <dbReference type="NCBI Taxonomy" id="2691917"/>
    <lineage>
        <taxon>Archaea</taxon>
        <taxon>Methanobacteriati</taxon>
        <taxon>Methanobacteriota</taxon>
        <taxon>Stenosarchaea group</taxon>
        <taxon>Halobacteria</taxon>
        <taxon>Halobacteriales</taxon>
        <taxon>Natrialbaceae</taxon>
        <taxon>Natronorubrum</taxon>
    </lineage>
</organism>